<comment type="subcellular location">
    <subcellularLocation>
        <location evidence="1">Cell envelope</location>
    </subcellularLocation>
</comment>
<dbReference type="CDD" id="cd02966">
    <property type="entry name" value="TlpA_like_family"/>
    <property type="match status" value="1"/>
</dbReference>
<dbReference type="PROSITE" id="PS00194">
    <property type="entry name" value="THIOREDOXIN_1"/>
    <property type="match status" value="1"/>
</dbReference>
<dbReference type="GO" id="GO:0016491">
    <property type="term" value="F:oxidoreductase activity"/>
    <property type="evidence" value="ECO:0007669"/>
    <property type="project" value="InterPro"/>
</dbReference>
<evidence type="ECO:0000313" key="8">
    <source>
        <dbReference type="EMBL" id="ACY19838.1"/>
    </source>
</evidence>
<dbReference type="HOGENOM" id="CLU_042529_6_1_11"/>
<keyword evidence="4" id="KW-1015">Disulfide bond</keyword>
<dbReference type="GO" id="GO:0030313">
    <property type="term" value="C:cell envelope"/>
    <property type="evidence" value="ECO:0007669"/>
    <property type="project" value="UniProtKB-SubCell"/>
</dbReference>
<keyword evidence="2" id="KW-0201">Cytochrome c-type biogenesis</keyword>
<dbReference type="SUPFAM" id="SSF52833">
    <property type="entry name" value="Thioredoxin-like"/>
    <property type="match status" value="1"/>
</dbReference>
<dbReference type="eggNOG" id="COG0526">
    <property type="taxonomic scope" value="Bacteria"/>
</dbReference>
<evidence type="ECO:0000256" key="1">
    <source>
        <dbReference type="ARBA" id="ARBA00004196"/>
    </source>
</evidence>
<evidence type="ECO:0000256" key="3">
    <source>
        <dbReference type="ARBA" id="ARBA00022968"/>
    </source>
</evidence>
<dbReference type="InterPro" id="IPR013766">
    <property type="entry name" value="Thioredoxin_domain"/>
</dbReference>
<evidence type="ECO:0000259" key="7">
    <source>
        <dbReference type="PROSITE" id="PS51352"/>
    </source>
</evidence>
<dbReference type="PROSITE" id="PS51352">
    <property type="entry name" value="THIOREDOXIN_2"/>
    <property type="match status" value="1"/>
</dbReference>
<dbReference type="EMBL" id="CP001802">
    <property type="protein sequence ID" value="ACY19838.1"/>
    <property type="molecule type" value="Genomic_DNA"/>
</dbReference>
<evidence type="ECO:0000256" key="2">
    <source>
        <dbReference type="ARBA" id="ARBA00022748"/>
    </source>
</evidence>
<dbReference type="OrthoDB" id="9796554at2"/>
<dbReference type="Proteomes" id="UP000001219">
    <property type="component" value="Chromosome"/>
</dbReference>
<keyword evidence="3" id="KW-0735">Signal-anchor</keyword>
<dbReference type="GO" id="GO:0017004">
    <property type="term" value="P:cytochrome complex assembly"/>
    <property type="evidence" value="ECO:0007669"/>
    <property type="project" value="UniProtKB-KW"/>
</dbReference>
<dbReference type="InterPro" id="IPR017937">
    <property type="entry name" value="Thioredoxin_CS"/>
</dbReference>
<dbReference type="InterPro" id="IPR050553">
    <property type="entry name" value="Thioredoxin_ResA/DsbE_sf"/>
</dbReference>
<accession>D0LEC0</accession>
<name>D0LEC0_GORB4</name>
<keyword evidence="9" id="KW-1185">Reference proteome</keyword>
<proteinExistence type="predicted"/>
<dbReference type="KEGG" id="gbr:Gbro_0508"/>
<sequence length="206" mass="20855">MVALIVAIWPRGDDPAPSQSGSPVASGPRATDAPVSDDELAAARRDAAINPCPATGGVPGPDAVLAGITVPCLATGAPIDVGAATAGRPLVINIWATWCLPCRKELPYFEEFAQRAGDRVTVLGVHAAEGASSPVLVLKFLAENGIHLPSVLDTKGAVSAALGAPPVFPSTILVRPDGTVAKVLPILFHSPDQIAAAVAENLGVTV</sequence>
<organism evidence="8 9">
    <name type="scientific">Gordonia bronchialis (strain ATCC 25592 / DSM 43247 / BCRC 13721 / JCM 3198 / KCTC 3076 / NBRC 16047 / NCTC 10667)</name>
    <name type="common">Rhodococcus bronchialis</name>
    <dbReference type="NCBI Taxonomy" id="526226"/>
    <lineage>
        <taxon>Bacteria</taxon>
        <taxon>Bacillati</taxon>
        <taxon>Actinomycetota</taxon>
        <taxon>Actinomycetes</taxon>
        <taxon>Mycobacteriales</taxon>
        <taxon>Gordoniaceae</taxon>
        <taxon>Gordonia</taxon>
    </lineage>
</organism>
<dbReference type="InterPro" id="IPR013740">
    <property type="entry name" value="Redoxin"/>
</dbReference>
<dbReference type="PANTHER" id="PTHR42852">
    <property type="entry name" value="THIOL:DISULFIDE INTERCHANGE PROTEIN DSBE"/>
    <property type="match status" value="1"/>
</dbReference>
<reference evidence="8 9" key="2">
    <citation type="journal article" date="2010" name="Stand. Genomic Sci.">
        <title>Complete genome sequence of Gordonia bronchialis type strain (3410).</title>
        <authorList>
            <person name="Ivanova N."/>
            <person name="Sikorski J."/>
            <person name="Jando M."/>
            <person name="Lapidus A."/>
            <person name="Nolan M."/>
            <person name="Lucas S."/>
            <person name="Del Rio T.G."/>
            <person name="Tice H."/>
            <person name="Copeland A."/>
            <person name="Cheng J.F."/>
            <person name="Chen F."/>
            <person name="Bruce D."/>
            <person name="Goodwin L."/>
            <person name="Pitluck S."/>
            <person name="Mavromatis K."/>
            <person name="Ovchinnikova G."/>
            <person name="Pati A."/>
            <person name="Chen A."/>
            <person name="Palaniappan K."/>
            <person name="Land M."/>
            <person name="Hauser L."/>
            <person name="Chang Y.J."/>
            <person name="Jeffries C.D."/>
            <person name="Chain P."/>
            <person name="Saunders E."/>
            <person name="Han C."/>
            <person name="Detter J.C."/>
            <person name="Brettin T."/>
            <person name="Rohde M."/>
            <person name="Goker M."/>
            <person name="Bristow J."/>
            <person name="Eisen J.A."/>
            <person name="Markowitz V."/>
            <person name="Hugenholtz P."/>
            <person name="Klenk H.P."/>
            <person name="Kyrpides N.C."/>
        </authorList>
    </citation>
    <scope>NUCLEOTIDE SEQUENCE [LARGE SCALE GENOMIC DNA]</scope>
    <source>
        <strain evidence="9">ATCC 25592 / DSM 43247 / BCRC 13721 / JCM 3198 / KCTC 3076 / NBRC 16047 / NCTC 10667</strain>
    </source>
</reference>
<evidence type="ECO:0000256" key="6">
    <source>
        <dbReference type="SAM" id="MobiDB-lite"/>
    </source>
</evidence>
<protein>
    <submittedName>
        <fullName evidence="8">Alkyl hydroperoxide reductase/ Thiol specific antioxidant/ Mal allergen</fullName>
    </submittedName>
</protein>
<evidence type="ECO:0000256" key="4">
    <source>
        <dbReference type="ARBA" id="ARBA00023157"/>
    </source>
</evidence>
<dbReference type="AlphaFoldDB" id="D0LEC0"/>
<evidence type="ECO:0000256" key="5">
    <source>
        <dbReference type="ARBA" id="ARBA00023284"/>
    </source>
</evidence>
<dbReference type="PANTHER" id="PTHR42852:SF6">
    <property type="entry name" value="THIOL:DISULFIDE INTERCHANGE PROTEIN DSBE"/>
    <property type="match status" value="1"/>
</dbReference>
<dbReference type="Gene3D" id="3.40.30.10">
    <property type="entry name" value="Glutaredoxin"/>
    <property type="match status" value="1"/>
</dbReference>
<feature type="domain" description="Thioredoxin" evidence="7">
    <location>
        <begin position="10"/>
        <end position="203"/>
    </location>
</feature>
<gene>
    <name evidence="8" type="ordered locus">Gbro_0508</name>
</gene>
<dbReference type="STRING" id="526226.Gbro_0508"/>
<dbReference type="Pfam" id="PF08534">
    <property type="entry name" value="Redoxin"/>
    <property type="match status" value="1"/>
</dbReference>
<dbReference type="InterPro" id="IPR036249">
    <property type="entry name" value="Thioredoxin-like_sf"/>
</dbReference>
<evidence type="ECO:0000313" key="9">
    <source>
        <dbReference type="Proteomes" id="UP000001219"/>
    </source>
</evidence>
<reference evidence="9" key="1">
    <citation type="submission" date="2009-10" db="EMBL/GenBank/DDBJ databases">
        <title>The complete chromosome of Gordonia bronchialis DSM 43247.</title>
        <authorList>
            <consortium name="US DOE Joint Genome Institute (JGI-PGF)"/>
            <person name="Lucas S."/>
            <person name="Copeland A."/>
            <person name="Lapidus A."/>
            <person name="Glavina del Rio T."/>
            <person name="Dalin E."/>
            <person name="Tice H."/>
            <person name="Bruce D."/>
            <person name="Goodwin L."/>
            <person name="Pitluck S."/>
            <person name="Kyrpides N."/>
            <person name="Mavromatis K."/>
            <person name="Ivanova N."/>
            <person name="Ovchinnikova G."/>
            <person name="Saunders E."/>
            <person name="Brettin T."/>
            <person name="Detter J.C."/>
            <person name="Han C."/>
            <person name="Larimer F."/>
            <person name="Land M."/>
            <person name="Hauser L."/>
            <person name="Markowitz V."/>
            <person name="Cheng J.-F."/>
            <person name="Hugenholtz P."/>
            <person name="Woyke T."/>
            <person name="Wu D."/>
            <person name="Jando M."/>
            <person name="Schneider S."/>
            <person name="Goeker M."/>
            <person name="Klenk H.-P."/>
            <person name="Eisen J.A."/>
        </authorList>
    </citation>
    <scope>NUCLEOTIDE SEQUENCE [LARGE SCALE GENOMIC DNA]</scope>
    <source>
        <strain evidence="9">ATCC 25592 / DSM 43247 / BCRC 13721 / JCM 3198 / KCTC 3076 / NBRC 16047 / NCTC 10667</strain>
    </source>
</reference>
<dbReference type="RefSeq" id="WP_012832426.1">
    <property type="nucleotide sequence ID" value="NC_013441.1"/>
</dbReference>
<keyword evidence="5" id="KW-0676">Redox-active center</keyword>
<feature type="region of interest" description="Disordered" evidence="6">
    <location>
        <begin position="13"/>
        <end position="38"/>
    </location>
</feature>
<keyword evidence="3" id="KW-0812">Transmembrane</keyword>